<dbReference type="RefSeq" id="WP_166052783.1">
    <property type="nucleotide sequence ID" value="NZ_JAAMPJ010000011.1"/>
</dbReference>
<dbReference type="EMBL" id="JAAMPJ010000011">
    <property type="protein sequence ID" value="NGY63985.1"/>
    <property type="molecule type" value="Genomic_DNA"/>
</dbReference>
<gene>
    <name evidence="2" type="ORF">G7043_34200</name>
</gene>
<accession>A0A7C9RUT2</accession>
<dbReference type="Proteomes" id="UP000481360">
    <property type="component" value="Unassembled WGS sequence"/>
</dbReference>
<sequence length="95" mass="10278">MRIAVALFGTLVMFVLSIGVLFLGILGFTPVSPCTGSCHAPLVLVLVGTAVIWLSTMFATWFRALRAPRAYWPWIGAGLIIALYVVSLKIAEQVL</sequence>
<keyword evidence="1" id="KW-1133">Transmembrane helix</keyword>
<evidence type="ECO:0000313" key="2">
    <source>
        <dbReference type="EMBL" id="NGY63985.1"/>
    </source>
</evidence>
<organism evidence="2 3">
    <name type="scientific">Lentzea alba</name>
    <dbReference type="NCBI Taxonomy" id="2714351"/>
    <lineage>
        <taxon>Bacteria</taxon>
        <taxon>Bacillati</taxon>
        <taxon>Actinomycetota</taxon>
        <taxon>Actinomycetes</taxon>
        <taxon>Pseudonocardiales</taxon>
        <taxon>Pseudonocardiaceae</taxon>
        <taxon>Lentzea</taxon>
    </lineage>
</organism>
<name>A0A7C9RUT2_9PSEU</name>
<feature type="transmembrane region" description="Helical" evidence="1">
    <location>
        <begin position="6"/>
        <end position="28"/>
    </location>
</feature>
<feature type="transmembrane region" description="Helical" evidence="1">
    <location>
        <begin position="40"/>
        <end position="59"/>
    </location>
</feature>
<reference evidence="2 3" key="1">
    <citation type="submission" date="2020-03" db="EMBL/GenBank/DDBJ databases">
        <title>Isolation and identification of active actinomycetes.</title>
        <authorList>
            <person name="Sun X."/>
        </authorList>
    </citation>
    <scope>NUCLEOTIDE SEQUENCE [LARGE SCALE GENOMIC DNA]</scope>
    <source>
        <strain evidence="2 3">NEAU-D13</strain>
    </source>
</reference>
<keyword evidence="1" id="KW-0472">Membrane</keyword>
<proteinExistence type="predicted"/>
<keyword evidence="1" id="KW-0812">Transmembrane</keyword>
<dbReference type="AlphaFoldDB" id="A0A7C9RUT2"/>
<keyword evidence="3" id="KW-1185">Reference proteome</keyword>
<evidence type="ECO:0000313" key="3">
    <source>
        <dbReference type="Proteomes" id="UP000481360"/>
    </source>
</evidence>
<evidence type="ECO:0000256" key="1">
    <source>
        <dbReference type="SAM" id="Phobius"/>
    </source>
</evidence>
<comment type="caution">
    <text evidence="2">The sequence shown here is derived from an EMBL/GenBank/DDBJ whole genome shotgun (WGS) entry which is preliminary data.</text>
</comment>
<feature type="transmembrane region" description="Helical" evidence="1">
    <location>
        <begin position="71"/>
        <end position="91"/>
    </location>
</feature>
<protein>
    <submittedName>
        <fullName evidence="2">Uncharacterized protein</fullName>
    </submittedName>
</protein>